<dbReference type="OrthoDB" id="303614at2759"/>
<feature type="region of interest" description="Disordered" evidence="7">
    <location>
        <begin position="473"/>
        <end position="497"/>
    </location>
</feature>
<evidence type="ECO:0000256" key="3">
    <source>
        <dbReference type="ARBA" id="ARBA00022553"/>
    </source>
</evidence>
<dbReference type="InterPro" id="IPR036890">
    <property type="entry name" value="HATPase_C_sf"/>
</dbReference>
<accession>A0A9P9A569</accession>
<comment type="caution">
    <text evidence="10">The sequence shown here is derived from an EMBL/GenBank/DDBJ whole genome shotgun (WGS) entry which is preliminary data.</text>
</comment>
<dbReference type="Proteomes" id="UP000758603">
    <property type="component" value="Unassembled WGS sequence"/>
</dbReference>
<dbReference type="PRINTS" id="PR00344">
    <property type="entry name" value="BCTRLSENSOR"/>
</dbReference>
<gene>
    <name evidence="10" type="ORF">BKA67DRAFT_72519</name>
</gene>
<evidence type="ECO:0000259" key="9">
    <source>
        <dbReference type="PROSITE" id="PS50110"/>
    </source>
</evidence>
<dbReference type="GO" id="GO:0000155">
    <property type="term" value="F:phosphorelay sensor kinase activity"/>
    <property type="evidence" value="ECO:0007669"/>
    <property type="project" value="InterPro"/>
</dbReference>
<keyword evidence="5" id="KW-0418">Kinase</keyword>
<dbReference type="GO" id="GO:0009927">
    <property type="term" value="F:histidine phosphotransfer kinase activity"/>
    <property type="evidence" value="ECO:0007669"/>
    <property type="project" value="TreeGrafter"/>
</dbReference>
<dbReference type="SMART" id="SM00387">
    <property type="entry name" value="HATPase_c"/>
    <property type="match status" value="1"/>
</dbReference>
<dbReference type="Gene3D" id="3.30.565.10">
    <property type="entry name" value="Histidine kinase-like ATPase, C-terminal domain"/>
    <property type="match status" value="1"/>
</dbReference>
<dbReference type="GO" id="GO:0005886">
    <property type="term" value="C:plasma membrane"/>
    <property type="evidence" value="ECO:0007669"/>
    <property type="project" value="TreeGrafter"/>
</dbReference>
<comment type="catalytic activity">
    <reaction evidence="1">
        <text>ATP + protein L-histidine = ADP + protein N-phospho-L-histidine.</text>
        <dbReference type="EC" id="2.7.13.3"/>
    </reaction>
</comment>
<dbReference type="InterPro" id="IPR005467">
    <property type="entry name" value="His_kinase_dom"/>
</dbReference>
<evidence type="ECO:0000313" key="11">
    <source>
        <dbReference type="Proteomes" id="UP000758603"/>
    </source>
</evidence>
<dbReference type="CDD" id="cd00082">
    <property type="entry name" value="HisKA"/>
    <property type="match status" value="1"/>
</dbReference>
<dbReference type="PROSITE" id="PS50109">
    <property type="entry name" value="HIS_KIN"/>
    <property type="match status" value="1"/>
</dbReference>
<evidence type="ECO:0000313" key="10">
    <source>
        <dbReference type="EMBL" id="KAH6661010.1"/>
    </source>
</evidence>
<feature type="region of interest" description="Disordered" evidence="7">
    <location>
        <begin position="324"/>
        <end position="351"/>
    </location>
</feature>
<keyword evidence="4" id="KW-0808">Transferase</keyword>
<dbReference type="SUPFAM" id="SSF55781">
    <property type="entry name" value="GAF domain-like"/>
    <property type="match status" value="1"/>
</dbReference>
<dbReference type="PANTHER" id="PTHR43047:SF72">
    <property type="entry name" value="OSMOSENSING HISTIDINE PROTEIN KINASE SLN1"/>
    <property type="match status" value="1"/>
</dbReference>
<dbReference type="InterPro" id="IPR011006">
    <property type="entry name" value="CheY-like_superfamily"/>
</dbReference>
<feature type="compositionally biased region" description="Low complexity" evidence="7">
    <location>
        <begin position="328"/>
        <end position="351"/>
    </location>
</feature>
<dbReference type="Gene3D" id="1.10.287.130">
    <property type="match status" value="1"/>
</dbReference>
<dbReference type="EMBL" id="JAGPXC010000001">
    <property type="protein sequence ID" value="KAH6661010.1"/>
    <property type="molecule type" value="Genomic_DNA"/>
</dbReference>
<feature type="domain" description="Response regulatory" evidence="9">
    <location>
        <begin position="1081"/>
        <end position="1202"/>
    </location>
</feature>
<proteinExistence type="predicted"/>
<feature type="compositionally biased region" description="Low complexity" evidence="7">
    <location>
        <begin position="276"/>
        <end position="286"/>
    </location>
</feature>
<keyword evidence="11" id="KW-1185">Reference proteome</keyword>
<reference evidence="10" key="1">
    <citation type="journal article" date="2021" name="Nat. Commun.">
        <title>Genetic determinants of endophytism in the Arabidopsis root mycobiome.</title>
        <authorList>
            <person name="Mesny F."/>
            <person name="Miyauchi S."/>
            <person name="Thiergart T."/>
            <person name="Pickel B."/>
            <person name="Atanasova L."/>
            <person name="Karlsson M."/>
            <person name="Huettel B."/>
            <person name="Barry K.W."/>
            <person name="Haridas S."/>
            <person name="Chen C."/>
            <person name="Bauer D."/>
            <person name="Andreopoulos W."/>
            <person name="Pangilinan J."/>
            <person name="LaButti K."/>
            <person name="Riley R."/>
            <person name="Lipzen A."/>
            <person name="Clum A."/>
            <person name="Drula E."/>
            <person name="Henrissat B."/>
            <person name="Kohler A."/>
            <person name="Grigoriev I.V."/>
            <person name="Martin F.M."/>
            <person name="Hacquard S."/>
        </authorList>
    </citation>
    <scope>NUCLEOTIDE SEQUENCE</scope>
    <source>
        <strain evidence="10">MPI-SDFR-AT-0073</strain>
    </source>
</reference>
<dbReference type="SMART" id="SM00388">
    <property type="entry name" value="HisKA"/>
    <property type="match status" value="1"/>
</dbReference>
<feature type="domain" description="Histidine kinase" evidence="8">
    <location>
        <begin position="581"/>
        <end position="866"/>
    </location>
</feature>
<dbReference type="EC" id="2.7.13.3" evidence="2"/>
<feature type="region of interest" description="Disordered" evidence="7">
    <location>
        <begin position="644"/>
        <end position="670"/>
    </location>
</feature>
<sequence>MVIYHSATISEAARERETFKYDALTISTAGLKGPDPPKAIQSIHLSSTSDPGLTAFAHLGCYKLEAARVMISLFDRRYQHIIAEALRPPPSAPWSAAHHQPVSFNGLSFERATSVCEHVVTQPAGTQSIPGTAFGLDPTDIPVSIIKSLDDDARFCHIADSARQFYAGVPIRSPTGINIGVYCMFDDKPRPEGLHADDVRFMQDISRVVMDYLESKRSHEWYRREQRMVNGLGRFVNGQATLRKSVSESSDSPTSCQDSPGMNEGLPNKKLQSSTAAAAQHQPQKRQQQEVMHNLDVSTKDHLSPSWSDPATTKASLAATIASPSSFSPVSLPTSEPLSSSTTAKTQSSTTNLLGSKIDHVFSKAANIIREAIEVEGVLFLDASVRSYCGLIGNDPTARQPSPGLDCDRGNASNEDVHTPAPAQPACDVLGFSTSQNSSLVEDATPNEFEGCRERFLQRLLQKHPRGQVWNFDADGTVSDHNVSSDDNESPTEWKSKQSTTAARIIKIFPGARSVALVPLWDAQAGRWFAGGFAWTRTPTRTLSEEDELTYFRVFGLTVMAEVTRLKTRAADKAKTDMLGSISHELRSPLHGLVGAVELLRHTSLDALQDSILRTIEASGRTLLDTIDHLLDFAKINAKQWSRTGRKSLSSGSRQRSISNSNQQSPPEPPIQLDVLVEDVVESVFAGSSYLTRSETDSTSFTANGGTPATTESHTSTGDQQRTELSVSNGSVQIYLDIEQPAKWSFHMHPGAFRRIVMNLFGNALKFTRSGFIRVSLRQETHPMRSDVPTTNWVVLAVSDSGKGMTEDYLRNHIFTPFSQEDQFAVGTGLGLSLVRHMTVTLGGTINVSSKTGQGTTITVALPLLPAAELGRDGEEADFQHNIKTLTGQRVQLRNFQHESGTHENLRTDHGRQSPQSELTRAVCRDMLQMEVIQELDGPQTLPDFVICAVRNASDCFDVETTNGSLPRVYEVCSQPIGPRKLARVLLACQSRWQDFRSLGTNPVLDMKDSTTGLSSKDLAVQLAQEMEKATLPIQVLPKPANSKASGPLLQQPLLKQPENVVVAEVNAPGSSGPTLDSRKPILIVDDNAINLKIMAAYLTKLKYTFTTAINGLEALQIYTGNPGKYSCLLTDISMPVMDGLESTRRVREFELSGGHKPMVVIALTGLSDPEVRQDALASGVDLFLTRPLALRGLKEALATTGLG</sequence>
<dbReference type="PANTHER" id="PTHR43047">
    <property type="entry name" value="TWO-COMPONENT HISTIDINE PROTEIN KINASE"/>
    <property type="match status" value="1"/>
</dbReference>
<evidence type="ECO:0000256" key="6">
    <source>
        <dbReference type="PROSITE-ProRule" id="PRU00169"/>
    </source>
</evidence>
<keyword evidence="3 6" id="KW-0597">Phosphoprotein</keyword>
<dbReference type="CDD" id="cd17546">
    <property type="entry name" value="REC_hyHK_CKI1_RcsC-like"/>
    <property type="match status" value="1"/>
</dbReference>
<evidence type="ECO:0000256" key="4">
    <source>
        <dbReference type="ARBA" id="ARBA00022679"/>
    </source>
</evidence>
<dbReference type="InterPro" id="IPR003661">
    <property type="entry name" value="HisK_dim/P_dom"/>
</dbReference>
<dbReference type="PROSITE" id="PS50110">
    <property type="entry name" value="RESPONSE_REGULATORY"/>
    <property type="match status" value="1"/>
</dbReference>
<organism evidence="10 11">
    <name type="scientific">Truncatella angustata</name>
    <dbReference type="NCBI Taxonomy" id="152316"/>
    <lineage>
        <taxon>Eukaryota</taxon>
        <taxon>Fungi</taxon>
        <taxon>Dikarya</taxon>
        <taxon>Ascomycota</taxon>
        <taxon>Pezizomycotina</taxon>
        <taxon>Sordariomycetes</taxon>
        <taxon>Xylariomycetidae</taxon>
        <taxon>Amphisphaeriales</taxon>
        <taxon>Sporocadaceae</taxon>
        <taxon>Truncatella</taxon>
    </lineage>
</organism>
<dbReference type="Pfam" id="PF00512">
    <property type="entry name" value="HisKA"/>
    <property type="match status" value="1"/>
</dbReference>
<dbReference type="SUPFAM" id="SSF55874">
    <property type="entry name" value="ATPase domain of HSP90 chaperone/DNA topoisomerase II/histidine kinase"/>
    <property type="match status" value="1"/>
</dbReference>
<evidence type="ECO:0000256" key="2">
    <source>
        <dbReference type="ARBA" id="ARBA00012438"/>
    </source>
</evidence>
<evidence type="ECO:0000256" key="5">
    <source>
        <dbReference type="ARBA" id="ARBA00022777"/>
    </source>
</evidence>
<protein>
    <recommendedName>
        <fullName evidence="2">histidine kinase</fullName>
        <ecNumber evidence="2">2.7.13.3</ecNumber>
    </recommendedName>
</protein>
<dbReference type="SMART" id="SM00448">
    <property type="entry name" value="REC"/>
    <property type="match status" value="1"/>
</dbReference>
<dbReference type="Pfam" id="PF02518">
    <property type="entry name" value="HATPase_c"/>
    <property type="match status" value="1"/>
</dbReference>
<evidence type="ECO:0000259" key="8">
    <source>
        <dbReference type="PROSITE" id="PS50109"/>
    </source>
</evidence>
<dbReference type="Pfam" id="PF00072">
    <property type="entry name" value="Response_reg"/>
    <property type="match status" value="1"/>
</dbReference>
<feature type="region of interest" description="Disordered" evidence="7">
    <location>
        <begin position="696"/>
        <end position="722"/>
    </location>
</feature>
<dbReference type="InterPro" id="IPR036097">
    <property type="entry name" value="HisK_dim/P_sf"/>
</dbReference>
<evidence type="ECO:0000256" key="1">
    <source>
        <dbReference type="ARBA" id="ARBA00000085"/>
    </source>
</evidence>
<dbReference type="InterPro" id="IPR004358">
    <property type="entry name" value="Sig_transdc_His_kin-like_C"/>
</dbReference>
<dbReference type="GeneID" id="70138282"/>
<dbReference type="SUPFAM" id="SSF52172">
    <property type="entry name" value="CheY-like"/>
    <property type="match status" value="1"/>
</dbReference>
<evidence type="ECO:0000256" key="7">
    <source>
        <dbReference type="SAM" id="MobiDB-lite"/>
    </source>
</evidence>
<dbReference type="AlphaFoldDB" id="A0A9P9A569"/>
<dbReference type="Gene3D" id="3.40.50.2300">
    <property type="match status" value="1"/>
</dbReference>
<dbReference type="RefSeq" id="XP_045965141.1">
    <property type="nucleotide sequence ID" value="XM_046109391.1"/>
</dbReference>
<dbReference type="SUPFAM" id="SSF47384">
    <property type="entry name" value="Homodimeric domain of signal transducing histidine kinase"/>
    <property type="match status" value="1"/>
</dbReference>
<dbReference type="FunFam" id="1.10.287.130:FF:000023">
    <property type="entry name" value="Sensor histidine kinase/response regulator, putative"/>
    <property type="match status" value="1"/>
</dbReference>
<feature type="region of interest" description="Disordered" evidence="7">
    <location>
        <begin position="243"/>
        <end position="290"/>
    </location>
</feature>
<dbReference type="InterPro" id="IPR003594">
    <property type="entry name" value="HATPase_dom"/>
</dbReference>
<feature type="compositionally biased region" description="Low complexity" evidence="7">
    <location>
        <begin position="648"/>
        <end position="670"/>
    </location>
</feature>
<feature type="modified residue" description="4-aspartylphosphate" evidence="6">
    <location>
        <position position="1132"/>
    </location>
</feature>
<dbReference type="InterPro" id="IPR001789">
    <property type="entry name" value="Sig_transdc_resp-reg_receiver"/>
</dbReference>
<name>A0A9P9A569_9PEZI</name>
<feature type="compositionally biased region" description="Polar residues" evidence="7">
    <location>
        <begin position="243"/>
        <end position="260"/>
    </location>
</feature>